<name>A0ABR1IMC8_9AGAR</name>
<feature type="region of interest" description="Disordered" evidence="1">
    <location>
        <begin position="174"/>
        <end position="206"/>
    </location>
</feature>
<evidence type="ECO:0000256" key="1">
    <source>
        <dbReference type="SAM" id="MobiDB-lite"/>
    </source>
</evidence>
<sequence>MRAFNTCLVLVVGLVFSASARSVGQAYSVLGSNILMPRQDAEHSPGKGPRPSTTSLPDLALPDNCDGQDCMMFVNTVNDCRHQGQQNDTCGCTQDIVDALASCESCVASSEISSGAINGSDAASTSQQQLNLFIGLCNEAISRNSSVGISPLTSLNISFSQSIQTATLSITTTPLHPETAAPGATTSLDPGSGGGPGTTSAAPPNSAHTILSKRESWYTFFVIQILIFGSTLFH</sequence>
<evidence type="ECO:0000256" key="2">
    <source>
        <dbReference type="SAM" id="SignalP"/>
    </source>
</evidence>
<proteinExistence type="predicted"/>
<feature type="signal peptide" evidence="2">
    <location>
        <begin position="1"/>
        <end position="20"/>
    </location>
</feature>
<comment type="caution">
    <text evidence="3">The sequence shown here is derived from an EMBL/GenBank/DDBJ whole genome shotgun (WGS) entry which is preliminary data.</text>
</comment>
<evidence type="ECO:0000313" key="4">
    <source>
        <dbReference type="Proteomes" id="UP001498398"/>
    </source>
</evidence>
<dbReference type="Proteomes" id="UP001498398">
    <property type="component" value="Unassembled WGS sequence"/>
</dbReference>
<gene>
    <name evidence="3" type="ORF">VKT23_020136</name>
</gene>
<keyword evidence="2" id="KW-0732">Signal</keyword>
<evidence type="ECO:0000313" key="3">
    <source>
        <dbReference type="EMBL" id="KAK7434528.1"/>
    </source>
</evidence>
<dbReference type="EMBL" id="JBANRG010000122">
    <property type="protein sequence ID" value="KAK7434528.1"/>
    <property type="molecule type" value="Genomic_DNA"/>
</dbReference>
<feature type="region of interest" description="Disordered" evidence="1">
    <location>
        <begin position="38"/>
        <end position="58"/>
    </location>
</feature>
<feature type="chain" id="PRO_5046655001" evidence="2">
    <location>
        <begin position="21"/>
        <end position="234"/>
    </location>
</feature>
<reference evidence="3 4" key="1">
    <citation type="submission" date="2024-01" db="EMBL/GenBank/DDBJ databases">
        <title>A draft genome for the cacao thread blight pathogen Marasmiellus scandens.</title>
        <authorList>
            <person name="Baruah I.K."/>
            <person name="Leung J."/>
            <person name="Bukari Y."/>
            <person name="Amoako-Attah I."/>
            <person name="Meinhardt L.W."/>
            <person name="Bailey B.A."/>
            <person name="Cohen S.P."/>
        </authorList>
    </citation>
    <scope>NUCLEOTIDE SEQUENCE [LARGE SCALE GENOMIC DNA]</scope>
    <source>
        <strain evidence="3 4">GH-19</strain>
    </source>
</reference>
<accession>A0ABR1IMC8</accession>
<protein>
    <submittedName>
        <fullName evidence="3">Uncharacterized protein</fullName>
    </submittedName>
</protein>
<organism evidence="3 4">
    <name type="scientific">Marasmiellus scandens</name>
    <dbReference type="NCBI Taxonomy" id="2682957"/>
    <lineage>
        <taxon>Eukaryota</taxon>
        <taxon>Fungi</taxon>
        <taxon>Dikarya</taxon>
        <taxon>Basidiomycota</taxon>
        <taxon>Agaricomycotina</taxon>
        <taxon>Agaricomycetes</taxon>
        <taxon>Agaricomycetidae</taxon>
        <taxon>Agaricales</taxon>
        <taxon>Marasmiineae</taxon>
        <taxon>Omphalotaceae</taxon>
        <taxon>Marasmiellus</taxon>
    </lineage>
</organism>
<keyword evidence="4" id="KW-1185">Reference proteome</keyword>